<protein>
    <recommendedName>
        <fullName evidence="9">Bifunctional folate synthesis protein</fullName>
    </recommendedName>
    <domain>
        <recommendedName>
            <fullName evidence="9">Dihydroneopterin aldolase</fullName>
            <shortName evidence="9">DHNA</shortName>
            <ecNumber evidence="9">4.1.2.25</ecNumber>
        </recommendedName>
        <alternativeName>
            <fullName evidence="9">7,8-dihydroneopterin aldolase</fullName>
        </alternativeName>
    </domain>
    <domain>
        <recommendedName>
            <fullName evidence="9">2-amino-4-hydroxy-6-hydroxymethyldihydropteridine pyrophosphokinase</fullName>
            <ecNumber evidence="9">2.7.6.3</ecNumber>
        </recommendedName>
        <alternativeName>
            <fullName evidence="9">6-hydroxymethyl-7,8-dihydropterin pyrophosphokinase</fullName>
            <shortName evidence="9">PPPK</shortName>
        </alternativeName>
        <alternativeName>
            <fullName evidence="9">7,8-dihydro-6-hydroxymethylpterin pyrophosphokinase</fullName>
            <shortName evidence="9">HPPK</shortName>
        </alternativeName>
    </domain>
</protein>
<keyword evidence="13" id="KW-1185">Reference proteome</keyword>
<evidence type="ECO:0000256" key="7">
    <source>
        <dbReference type="ARBA" id="ARBA00022840"/>
    </source>
</evidence>
<keyword evidence="5" id="KW-0547">Nucleotide-binding</keyword>
<comment type="similarity">
    <text evidence="3">In the N-terminal section; belongs to the DHNA family.</text>
</comment>
<name>A0ABQ6HHY2_9MICO</name>
<dbReference type="Gene3D" id="3.30.1130.10">
    <property type="match status" value="1"/>
</dbReference>
<comment type="catalytic activity">
    <reaction evidence="9">
        <text>7,8-dihydroneopterin = 6-hydroxymethyl-7,8-dihydropterin + glycolaldehyde</text>
        <dbReference type="Rhea" id="RHEA:10540"/>
        <dbReference type="ChEBI" id="CHEBI:17001"/>
        <dbReference type="ChEBI" id="CHEBI:17071"/>
        <dbReference type="ChEBI" id="CHEBI:44841"/>
        <dbReference type="EC" id="4.1.2.25"/>
    </reaction>
</comment>
<dbReference type="NCBIfam" id="TIGR00526">
    <property type="entry name" value="folB_dom"/>
    <property type="match status" value="1"/>
</dbReference>
<keyword evidence="6" id="KW-0418">Kinase</keyword>
<comment type="pathway">
    <text evidence="2">Cofactor biosynthesis; tetrahydrofolate biosynthesis; 2-amino-4-hydroxy-6-hydroxymethyl-7,8-dihydropteridine diphosphate from 7,8-dihydroneopterin triphosphate: step 4/4.</text>
</comment>
<gene>
    <name evidence="12" type="ORF">GCM10025862_01660</name>
</gene>
<dbReference type="PROSITE" id="PS00794">
    <property type="entry name" value="HPPK"/>
    <property type="match status" value="1"/>
</dbReference>
<dbReference type="SUPFAM" id="SSF55620">
    <property type="entry name" value="Tetrahydrobiopterin biosynthesis enzymes-like"/>
    <property type="match status" value="1"/>
</dbReference>
<dbReference type="SUPFAM" id="SSF55083">
    <property type="entry name" value="6-hydroxymethyl-7,8-dihydropterin pyrophosphokinase, HPPK"/>
    <property type="match status" value="1"/>
</dbReference>
<dbReference type="RefSeq" id="WP_241443708.1">
    <property type="nucleotide sequence ID" value="NZ_BSUJ01000001.1"/>
</dbReference>
<dbReference type="Pfam" id="PF02152">
    <property type="entry name" value="FolB"/>
    <property type="match status" value="1"/>
</dbReference>
<dbReference type="InterPro" id="IPR035907">
    <property type="entry name" value="Hppk_sf"/>
</dbReference>
<evidence type="ECO:0000256" key="8">
    <source>
        <dbReference type="ARBA" id="ARBA00022909"/>
    </source>
</evidence>
<comment type="caution">
    <text evidence="12">The sequence shown here is derived from an EMBL/GenBank/DDBJ whole genome shotgun (WGS) entry which is preliminary data.</text>
</comment>
<dbReference type="EC" id="4.1.2.25" evidence="9"/>
<accession>A0ABQ6HHY2</accession>
<keyword evidence="8 9" id="KW-0289">Folate biosynthesis</keyword>
<dbReference type="Gene3D" id="3.30.70.560">
    <property type="entry name" value="7,8-Dihydro-6-hydroxymethylpterin-pyrophosphokinase HPPK"/>
    <property type="match status" value="1"/>
</dbReference>
<keyword evidence="7" id="KW-0067">ATP-binding</keyword>
<evidence type="ECO:0000259" key="11">
    <source>
        <dbReference type="PROSITE" id="PS00794"/>
    </source>
</evidence>
<dbReference type="NCBIfam" id="TIGR01498">
    <property type="entry name" value="folK"/>
    <property type="match status" value="1"/>
</dbReference>
<organism evidence="12 13">
    <name type="scientific">Arsenicicoccus piscis</name>
    <dbReference type="NCBI Taxonomy" id="673954"/>
    <lineage>
        <taxon>Bacteria</taxon>
        <taxon>Bacillati</taxon>
        <taxon>Actinomycetota</taxon>
        <taxon>Actinomycetes</taxon>
        <taxon>Micrococcales</taxon>
        <taxon>Intrasporangiaceae</taxon>
        <taxon>Arsenicicoccus</taxon>
    </lineage>
</organism>
<evidence type="ECO:0000256" key="1">
    <source>
        <dbReference type="ARBA" id="ARBA00000198"/>
    </source>
</evidence>
<feature type="domain" description="7,8-dihydro-6-hydroxymethylpterin-pyrophosphokinase" evidence="11">
    <location>
        <begin position="212"/>
        <end position="223"/>
    </location>
</feature>
<dbReference type="EC" id="2.7.6.3" evidence="9"/>
<dbReference type="PANTHER" id="PTHR43071:SF1">
    <property type="entry name" value="2-AMINO-4-HYDROXY-6-HYDROXYMETHYLDIHYDROPTERIDINE PYROPHOSPHOKINASE"/>
    <property type="match status" value="1"/>
</dbReference>
<dbReference type="CDD" id="cd00483">
    <property type="entry name" value="HPPK"/>
    <property type="match status" value="1"/>
</dbReference>
<proteinExistence type="inferred from homology"/>
<dbReference type="InterPro" id="IPR006157">
    <property type="entry name" value="FolB_dom"/>
</dbReference>
<evidence type="ECO:0000256" key="3">
    <source>
        <dbReference type="ARBA" id="ARBA00009640"/>
    </source>
</evidence>
<evidence type="ECO:0000313" key="12">
    <source>
        <dbReference type="EMBL" id="GMA18145.1"/>
    </source>
</evidence>
<keyword evidence="9" id="KW-0456">Lyase</keyword>
<evidence type="ECO:0000256" key="5">
    <source>
        <dbReference type="ARBA" id="ARBA00022741"/>
    </source>
</evidence>
<comment type="pathway">
    <text evidence="9">Cofactor biosynthesis; tetrahydrofolate biosynthesis; 2-amino-4-hydroxy-6-hydroxymethyl-7,8-dihydropteridine diphosphate from 7,8-dihydroneopterin triphosphate: step 3/4.</text>
</comment>
<evidence type="ECO:0000256" key="2">
    <source>
        <dbReference type="ARBA" id="ARBA00005051"/>
    </source>
</evidence>
<dbReference type="InterPro" id="IPR043133">
    <property type="entry name" value="GTP-CH-I_C/QueF"/>
</dbReference>
<evidence type="ECO:0000256" key="9">
    <source>
        <dbReference type="RuleBase" id="RU362079"/>
    </source>
</evidence>
<feature type="region of interest" description="Disordered" evidence="10">
    <location>
        <begin position="285"/>
        <end position="323"/>
    </location>
</feature>
<dbReference type="Proteomes" id="UP001157109">
    <property type="component" value="Unassembled WGS sequence"/>
</dbReference>
<dbReference type="Pfam" id="PF01288">
    <property type="entry name" value="HPPK"/>
    <property type="match status" value="1"/>
</dbReference>
<dbReference type="PANTHER" id="PTHR43071">
    <property type="entry name" value="2-AMINO-4-HYDROXY-6-HYDROXYMETHYLDIHYDROPTERIDINE PYROPHOSPHOKINASE"/>
    <property type="match status" value="1"/>
</dbReference>
<keyword evidence="4" id="KW-0808">Transferase</keyword>
<comment type="function">
    <text evidence="9">Catalyzes the conversion of 7,8-dihydroneopterin to 6-hydroxymethyl-7,8-dihydropterin.</text>
</comment>
<evidence type="ECO:0000313" key="13">
    <source>
        <dbReference type="Proteomes" id="UP001157109"/>
    </source>
</evidence>
<comment type="similarity">
    <text evidence="9">Belongs to the DHNA family.</text>
</comment>
<dbReference type="SMART" id="SM00905">
    <property type="entry name" value="FolB"/>
    <property type="match status" value="1"/>
</dbReference>
<dbReference type="InterPro" id="IPR006156">
    <property type="entry name" value="Dihydroneopterin_aldolase"/>
</dbReference>
<dbReference type="NCBIfam" id="TIGR00525">
    <property type="entry name" value="folB"/>
    <property type="match status" value="1"/>
</dbReference>
<dbReference type="InterPro" id="IPR000550">
    <property type="entry name" value="Hppk"/>
</dbReference>
<dbReference type="EMBL" id="BSUJ01000001">
    <property type="protein sequence ID" value="GMA18145.1"/>
    <property type="molecule type" value="Genomic_DNA"/>
</dbReference>
<evidence type="ECO:0000256" key="6">
    <source>
        <dbReference type="ARBA" id="ARBA00022777"/>
    </source>
</evidence>
<evidence type="ECO:0000256" key="10">
    <source>
        <dbReference type="SAM" id="MobiDB-lite"/>
    </source>
</evidence>
<comment type="catalytic activity">
    <reaction evidence="1">
        <text>6-hydroxymethyl-7,8-dihydropterin + ATP = (7,8-dihydropterin-6-yl)methyl diphosphate + AMP + H(+)</text>
        <dbReference type="Rhea" id="RHEA:11412"/>
        <dbReference type="ChEBI" id="CHEBI:15378"/>
        <dbReference type="ChEBI" id="CHEBI:30616"/>
        <dbReference type="ChEBI" id="CHEBI:44841"/>
        <dbReference type="ChEBI" id="CHEBI:72950"/>
        <dbReference type="ChEBI" id="CHEBI:456215"/>
        <dbReference type="EC" id="2.7.6.3"/>
    </reaction>
</comment>
<evidence type="ECO:0000256" key="4">
    <source>
        <dbReference type="ARBA" id="ARBA00022679"/>
    </source>
</evidence>
<reference evidence="13" key="1">
    <citation type="journal article" date="2019" name="Int. J. Syst. Evol. Microbiol.">
        <title>The Global Catalogue of Microorganisms (GCM) 10K type strain sequencing project: providing services to taxonomists for standard genome sequencing and annotation.</title>
        <authorList>
            <consortium name="The Broad Institute Genomics Platform"/>
            <consortium name="The Broad Institute Genome Sequencing Center for Infectious Disease"/>
            <person name="Wu L."/>
            <person name="Ma J."/>
        </authorList>
    </citation>
    <scope>NUCLEOTIDE SEQUENCE [LARGE SCALE GENOMIC DNA]</scope>
    <source>
        <strain evidence="13">NBRC 105830</strain>
    </source>
</reference>
<feature type="compositionally biased region" description="Basic residues" evidence="10">
    <location>
        <begin position="304"/>
        <end position="313"/>
    </location>
</feature>
<sequence length="323" mass="34756">MRGDRIVVTGIRGRGRHGVLAAERELGQDFLVDVVLHLDTRAAGRSDALDDTVSYAEVATDIHRLVEGDPVDLVETLAARCADAALAHDLVDAVEITVHKPAAPVGVPFDDVQVHVTRRRDARAVIALGANLPSGAGEPADALADAVARLARTRGVRVTARSALYETEPVGGPDQPVYVNAVVVVHTSLAPARLLATLHEIEADAGRTREIRWGPRTLDLDLIDYRLRAAAATDPAPVTSDDPALLLPHPRAHERAFVVVPWLDADPDALITLDGADRPVADLEVDRSGVRPGPDWPGRDRHEHGRHHRHRPEHHAPRGGPAC</sequence>